<evidence type="ECO:0000313" key="1">
    <source>
        <dbReference type="EMBL" id="URN93543.1"/>
    </source>
</evidence>
<dbReference type="EMBL" id="CP097899">
    <property type="protein sequence ID" value="URN93543.1"/>
    <property type="molecule type" value="Genomic_DNA"/>
</dbReference>
<dbReference type="KEGG" id="plig:NAG76_17140"/>
<reference evidence="1" key="1">
    <citation type="submission" date="2022-05" db="EMBL/GenBank/DDBJ databases">
        <title>Novel bacterial taxa in a minimal lignocellulolytic consortium and its capacity to transform plastics disclosed by genome-resolved metagenomics.</title>
        <authorList>
            <person name="Rodriguez C.A.D."/>
            <person name="Diaz-Garcia L."/>
            <person name="Herrera K."/>
            <person name="Tarazona N.A."/>
            <person name="Sproer C."/>
            <person name="Overmann J."/>
            <person name="Jimenez D.J."/>
        </authorList>
    </citation>
    <scope>NUCLEOTIDE SEQUENCE</scope>
    <source>
        <strain evidence="1">MAG5</strain>
    </source>
</reference>
<organism evidence="1 2">
    <name type="scientific">Candidatus Pristimantibacillus lignocellulolyticus</name>
    <dbReference type="NCBI Taxonomy" id="2994561"/>
    <lineage>
        <taxon>Bacteria</taxon>
        <taxon>Bacillati</taxon>
        <taxon>Bacillota</taxon>
        <taxon>Bacilli</taxon>
        <taxon>Bacillales</taxon>
        <taxon>Paenibacillaceae</taxon>
        <taxon>Candidatus Pristimantibacillus</taxon>
    </lineage>
</organism>
<accession>A0A9J6ZBX2</accession>
<sequence length="145" mass="16776">MKNANKEDIFALCEFINLNFKEVHKSPYSKSFYNKEVDWGYKPEGVIRISDHWNFLSHNEIHCATHQEINNESLSIGIFEGDKFNILESYNKEFGASATIGDRLYRLYIDDKGSFVSDLVIGQEPTYAPGIEDRRITSYFLLSGY</sequence>
<dbReference type="AlphaFoldDB" id="A0A9J6ZBX2"/>
<gene>
    <name evidence="1" type="ORF">NAG76_17140</name>
</gene>
<proteinExistence type="predicted"/>
<protein>
    <submittedName>
        <fullName evidence="1">Uncharacterized protein</fullName>
    </submittedName>
</protein>
<dbReference type="Proteomes" id="UP001056756">
    <property type="component" value="Chromosome"/>
</dbReference>
<evidence type="ECO:0000313" key="2">
    <source>
        <dbReference type="Proteomes" id="UP001056756"/>
    </source>
</evidence>
<name>A0A9J6ZBX2_9BACL</name>